<dbReference type="FunFam" id="2.60.120.320:FF:000001">
    <property type="entry name" value="Thiamine pyrophosphokinase"/>
    <property type="match status" value="1"/>
</dbReference>
<dbReference type="Gene3D" id="2.60.120.320">
    <property type="entry name" value="Thiamin pyrophosphokinase, thiamin-binding domain"/>
    <property type="match status" value="1"/>
</dbReference>
<dbReference type="Proteomes" id="UP001107558">
    <property type="component" value="Unassembled WGS sequence"/>
</dbReference>
<dbReference type="InterPro" id="IPR007371">
    <property type="entry name" value="TPK_catalytic"/>
</dbReference>
<dbReference type="Pfam" id="PF04263">
    <property type="entry name" value="TPK_catalytic"/>
    <property type="match status" value="1"/>
</dbReference>
<evidence type="ECO:0000256" key="2">
    <source>
        <dbReference type="ARBA" id="ARBA00022741"/>
    </source>
</evidence>
<evidence type="ECO:0000313" key="7">
    <source>
        <dbReference type="Proteomes" id="UP001107558"/>
    </source>
</evidence>
<name>A0A9J6B9B3_POLVA</name>
<organism evidence="6 7">
    <name type="scientific">Polypedilum vanderplanki</name>
    <name type="common">Sleeping chironomid midge</name>
    <dbReference type="NCBI Taxonomy" id="319348"/>
    <lineage>
        <taxon>Eukaryota</taxon>
        <taxon>Metazoa</taxon>
        <taxon>Ecdysozoa</taxon>
        <taxon>Arthropoda</taxon>
        <taxon>Hexapoda</taxon>
        <taxon>Insecta</taxon>
        <taxon>Pterygota</taxon>
        <taxon>Neoptera</taxon>
        <taxon>Endopterygota</taxon>
        <taxon>Diptera</taxon>
        <taxon>Nematocera</taxon>
        <taxon>Chironomoidea</taxon>
        <taxon>Chironomidae</taxon>
        <taxon>Chironominae</taxon>
        <taxon>Polypedilum</taxon>
        <taxon>Polypedilum</taxon>
    </lineage>
</organism>
<dbReference type="GO" id="GO:0016301">
    <property type="term" value="F:kinase activity"/>
    <property type="evidence" value="ECO:0007669"/>
    <property type="project" value="UniProtKB-KW"/>
</dbReference>
<comment type="caution">
    <text evidence="6">The sequence shown here is derived from an EMBL/GenBank/DDBJ whole genome shotgun (WGS) entry which is preliminary data.</text>
</comment>
<gene>
    <name evidence="6" type="ORF">PVAND_017676</name>
</gene>
<dbReference type="GO" id="GO:0030975">
    <property type="term" value="F:thiamine binding"/>
    <property type="evidence" value="ECO:0007669"/>
    <property type="project" value="InterPro"/>
</dbReference>
<dbReference type="SUPFAM" id="SSF63862">
    <property type="entry name" value="Thiamin pyrophosphokinase, substrate-binding domain"/>
    <property type="match status" value="1"/>
</dbReference>
<dbReference type="AlphaFoldDB" id="A0A9J6B9B3"/>
<evidence type="ECO:0000256" key="1">
    <source>
        <dbReference type="ARBA" id="ARBA00022679"/>
    </source>
</evidence>
<dbReference type="Pfam" id="PF04265">
    <property type="entry name" value="TPK_B1_binding"/>
    <property type="match status" value="1"/>
</dbReference>
<dbReference type="OrthoDB" id="25149at2759"/>
<dbReference type="SUPFAM" id="SSF63999">
    <property type="entry name" value="Thiamin pyrophosphokinase, catalytic domain"/>
    <property type="match status" value="1"/>
</dbReference>
<keyword evidence="4" id="KW-0067">ATP-binding</keyword>
<evidence type="ECO:0000259" key="5">
    <source>
        <dbReference type="SMART" id="SM00983"/>
    </source>
</evidence>
<accession>A0A9J6B9B3</accession>
<keyword evidence="1" id="KW-0808">Transferase</keyword>
<dbReference type="GO" id="GO:0005524">
    <property type="term" value="F:ATP binding"/>
    <property type="evidence" value="ECO:0007669"/>
    <property type="project" value="UniProtKB-KW"/>
</dbReference>
<dbReference type="SMART" id="SM00983">
    <property type="entry name" value="TPK_B1_binding"/>
    <property type="match status" value="1"/>
</dbReference>
<dbReference type="GO" id="GO:0004788">
    <property type="term" value="F:thiamine diphosphokinase activity"/>
    <property type="evidence" value="ECO:0007669"/>
    <property type="project" value="InterPro"/>
</dbReference>
<dbReference type="PANTHER" id="PTHR13622">
    <property type="entry name" value="THIAMIN PYROPHOSPHOKINASE"/>
    <property type="match status" value="1"/>
</dbReference>
<dbReference type="InterPro" id="IPR006282">
    <property type="entry name" value="Thi_PPkinase"/>
</dbReference>
<keyword evidence="2" id="KW-0547">Nucleotide-binding</keyword>
<dbReference type="GO" id="GO:0006772">
    <property type="term" value="P:thiamine metabolic process"/>
    <property type="evidence" value="ECO:0007669"/>
    <property type="project" value="InterPro"/>
</dbReference>
<dbReference type="NCBIfam" id="TIGR01378">
    <property type="entry name" value="thi_PPkinase"/>
    <property type="match status" value="1"/>
</dbReference>
<keyword evidence="7" id="KW-1185">Reference proteome</keyword>
<proteinExistence type="predicted"/>
<dbReference type="PANTHER" id="PTHR13622:SF8">
    <property type="entry name" value="THIAMIN PYROPHOSPHOKINASE 1"/>
    <property type="match status" value="1"/>
</dbReference>
<dbReference type="GO" id="GO:0009229">
    <property type="term" value="P:thiamine diphosphate biosynthetic process"/>
    <property type="evidence" value="ECO:0007669"/>
    <property type="project" value="InterPro"/>
</dbReference>
<dbReference type="InterPro" id="IPR007373">
    <property type="entry name" value="Thiamin_PyroPKinase_B1-bd"/>
</dbReference>
<dbReference type="InterPro" id="IPR036759">
    <property type="entry name" value="TPK_catalytic_sf"/>
</dbReference>
<keyword evidence="3" id="KW-0418">Kinase</keyword>
<reference evidence="6" key="1">
    <citation type="submission" date="2021-03" db="EMBL/GenBank/DDBJ databases">
        <title>Chromosome level genome of the anhydrobiotic midge Polypedilum vanderplanki.</title>
        <authorList>
            <person name="Yoshida Y."/>
            <person name="Kikawada T."/>
            <person name="Gusev O."/>
        </authorList>
    </citation>
    <scope>NUCLEOTIDE SEQUENCE</scope>
    <source>
        <strain evidence="6">NIAS01</strain>
        <tissue evidence="6">Whole body or cell culture</tissue>
    </source>
</reference>
<sequence length="253" mass="28880">MNKYFPSKIITKKEVLELNLNYALIILNRPIQIKRELIETLWNNSLINITVDGGTNRWLNFLKNNNLENKLKHPTLITGDLDSCHAESLKFFTQTKVIQTVDQDETDFTKCLRVLEPFINELKLDHTVVICENSGRLDHIIANINTLYKNQLKSNEISRPVFMLSSTSISFLLPEGKSEIHIPECAKKLWCALMPIAGPTTVSTEGLKWNMKNFEMKFGGLVSTSNKYDGISDFVKVECNLPILWSMGICDEI</sequence>
<evidence type="ECO:0000256" key="4">
    <source>
        <dbReference type="ARBA" id="ARBA00022840"/>
    </source>
</evidence>
<feature type="domain" description="Thiamin pyrophosphokinase thiamin-binding" evidence="5">
    <location>
        <begin position="176"/>
        <end position="243"/>
    </location>
</feature>
<evidence type="ECO:0000313" key="6">
    <source>
        <dbReference type="EMBL" id="KAG5666184.1"/>
    </source>
</evidence>
<protein>
    <recommendedName>
        <fullName evidence="5">Thiamin pyrophosphokinase thiamin-binding domain-containing protein</fullName>
    </recommendedName>
</protein>
<dbReference type="InterPro" id="IPR036371">
    <property type="entry name" value="TPK_B1-bd_sf"/>
</dbReference>
<dbReference type="Gene3D" id="3.40.50.10240">
    <property type="entry name" value="Thiamin pyrophosphokinase, catalytic domain"/>
    <property type="match status" value="1"/>
</dbReference>
<evidence type="ECO:0000256" key="3">
    <source>
        <dbReference type="ARBA" id="ARBA00022777"/>
    </source>
</evidence>
<dbReference type="EMBL" id="JADBJN010000034">
    <property type="protein sequence ID" value="KAG5666184.1"/>
    <property type="molecule type" value="Genomic_DNA"/>
</dbReference>
<dbReference type="CDD" id="cd07995">
    <property type="entry name" value="TPK"/>
    <property type="match status" value="1"/>
</dbReference>